<dbReference type="Pfam" id="PF00174">
    <property type="entry name" value="Oxidored_molyb"/>
    <property type="match status" value="1"/>
</dbReference>
<dbReference type="RefSeq" id="WP_264730698.1">
    <property type="nucleotide sequence ID" value="NZ_JAPDNR010000001.1"/>
</dbReference>
<evidence type="ECO:0000256" key="1">
    <source>
        <dbReference type="SAM" id="SignalP"/>
    </source>
</evidence>
<dbReference type="Gene3D" id="3.90.420.10">
    <property type="entry name" value="Oxidoreductase, molybdopterin-binding domain"/>
    <property type="match status" value="1"/>
</dbReference>
<keyword evidence="4" id="KW-1185">Reference proteome</keyword>
<evidence type="ECO:0000259" key="2">
    <source>
        <dbReference type="Pfam" id="PF00174"/>
    </source>
</evidence>
<organism evidence="3 4">
    <name type="scientific">Chitinophaga nivalis</name>
    <dbReference type="NCBI Taxonomy" id="2991709"/>
    <lineage>
        <taxon>Bacteria</taxon>
        <taxon>Pseudomonadati</taxon>
        <taxon>Bacteroidota</taxon>
        <taxon>Chitinophagia</taxon>
        <taxon>Chitinophagales</taxon>
        <taxon>Chitinophagaceae</taxon>
        <taxon>Chitinophaga</taxon>
    </lineage>
</organism>
<dbReference type="SUPFAM" id="SSF56524">
    <property type="entry name" value="Oxidoreductase molybdopterin-binding domain"/>
    <property type="match status" value="1"/>
</dbReference>
<feature type="chain" id="PRO_5045131741" evidence="1">
    <location>
        <begin position="19"/>
        <end position="177"/>
    </location>
</feature>
<feature type="signal peptide" evidence="1">
    <location>
        <begin position="1"/>
        <end position="18"/>
    </location>
</feature>
<evidence type="ECO:0000313" key="3">
    <source>
        <dbReference type="EMBL" id="MCW3484807.1"/>
    </source>
</evidence>
<dbReference type="Proteomes" id="UP001207742">
    <property type="component" value="Unassembled WGS sequence"/>
</dbReference>
<gene>
    <name evidence="3" type="ORF">OL497_12920</name>
</gene>
<reference evidence="3 4" key="1">
    <citation type="submission" date="2022-10" db="EMBL/GenBank/DDBJ databases">
        <title>Chitinophaga nivalis PC15 sp. nov., isolated from Pyeongchang county, South Korea.</title>
        <authorList>
            <person name="Trinh H.N."/>
        </authorList>
    </citation>
    <scope>NUCLEOTIDE SEQUENCE [LARGE SCALE GENOMIC DNA]</scope>
    <source>
        <strain evidence="3 4">PC14</strain>
    </source>
</reference>
<accession>A0ABT3ILF5</accession>
<dbReference type="EMBL" id="JAPDNS010000001">
    <property type="protein sequence ID" value="MCW3484807.1"/>
    <property type="molecule type" value="Genomic_DNA"/>
</dbReference>
<feature type="domain" description="Oxidoreductase molybdopterin-binding" evidence="2">
    <location>
        <begin position="34"/>
        <end position="174"/>
    </location>
</feature>
<keyword evidence="1" id="KW-0732">Signal</keyword>
<name>A0ABT3ILF5_9BACT</name>
<evidence type="ECO:0000313" key="4">
    <source>
        <dbReference type="Proteomes" id="UP001207742"/>
    </source>
</evidence>
<dbReference type="InterPro" id="IPR036374">
    <property type="entry name" value="OxRdtase_Mopterin-bd_sf"/>
</dbReference>
<dbReference type="InterPro" id="IPR000572">
    <property type="entry name" value="OxRdtase_Mopterin-bd_dom"/>
</dbReference>
<sequence length="177" mass="20057">MKTYVFILCIFFVHAARAGTRTLQTDTAGYYSSTVHIKGRVAHPLTIDSSNIHRFPSREGRRLQITGSDGTVRKTYHHYRGIALKTLLDSAGILMDPPKEKGKYYIVVKAIDGYTALFTWNEIFNNPTGDRVWLLYEANGQPIRQDGRFVLVCPVDKITGARHVKWVQTIEVSRLSS</sequence>
<protein>
    <submittedName>
        <fullName evidence="3">Molybdopterin-dependent oxidoreductase</fullName>
    </submittedName>
</protein>
<comment type="caution">
    <text evidence="3">The sequence shown here is derived from an EMBL/GenBank/DDBJ whole genome shotgun (WGS) entry which is preliminary data.</text>
</comment>
<proteinExistence type="predicted"/>